<keyword evidence="1" id="KW-0472">Membrane</keyword>
<proteinExistence type="predicted"/>
<protein>
    <submittedName>
        <fullName evidence="2">(malaria parasite P. vivax) hypothetical protein</fullName>
    </submittedName>
</protein>
<dbReference type="InterPro" id="IPR008780">
    <property type="entry name" value="Plasmodium_Vir"/>
</dbReference>
<evidence type="ECO:0000256" key="1">
    <source>
        <dbReference type="SAM" id="Phobius"/>
    </source>
</evidence>
<dbReference type="AlphaFoldDB" id="A0A8S4HBR8"/>
<dbReference type="EMBL" id="CAJZCX010000005">
    <property type="protein sequence ID" value="CAG9474536.1"/>
    <property type="molecule type" value="Genomic_DNA"/>
</dbReference>
<reference evidence="2" key="1">
    <citation type="submission" date="2021-09" db="EMBL/GenBank/DDBJ databases">
        <authorList>
            <consortium name="Pathogen Informatics"/>
        </authorList>
    </citation>
    <scope>NUCLEOTIDE SEQUENCE</scope>
    <source>
        <strain evidence="2">PvW1</strain>
    </source>
</reference>
<sequence>MDTADEDSIYNYVDAFYKCRDSFDIFTLKYNIKESVKCNFISGIISDYSEFVVPCHRIVKYLKHISSSTYEGNLIENCAYLNYKLNYEIQNIKKDVEDTSHIYDDVIKGFKDHFDSEIKKCMESMKYINRNELVELTKLIELHENFDNFLNDKYKTDDKHCIYGKKCVESYLTYIDDCYYDYDRSFCKLLEKFKEDYNEVAEHVINCEEVSRNLPPIKKGSTATAIMVLILFSTITPFSVVFLLYKFTSFQSWINPRIKKKKNILKNLYENSTKSLENTGEYGTNSQNRQFNLHYNSDLRK</sequence>
<name>A0A8S4HBR8_PLAVI</name>
<keyword evidence="1" id="KW-0812">Transmembrane</keyword>
<evidence type="ECO:0000313" key="3">
    <source>
        <dbReference type="Proteomes" id="UP000779233"/>
    </source>
</evidence>
<dbReference type="PROSITE" id="PS00374">
    <property type="entry name" value="MGMT"/>
    <property type="match status" value="1"/>
</dbReference>
<evidence type="ECO:0000313" key="2">
    <source>
        <dbReference type="EMBL" id="CAG9474536.1"/>
    </source>
</evidence>
<dbReference type="InterPro" id="IPR001497">
    <property type="entry name" value="MethylDNA_cys_MeTrfase_AS"/>
</dbReference>
<keyword evidence="1" id="KW-1133">Transmembrane helix</keyword>
<feature type="transmembrane region" description="Helical" evidence="1">
    <location>
        <begin position="223"/>
        <end position="245"/>
    </location>
</feature>
<dbReference type="GO" id="GO:0003908">
    <property type="term" value="F:methylated-DNA-[protein]-cysteine S-methyltransferase activity"/>
    <property type="evidence" value="ECO:0007669"/>
    <property type="project" value="InterPro"/>
</dbReference>
<gene>
    <name evidence="2" type="ORF">PVW1_100010100</name>
</gene>
<dbReference type="VEuPathDB" id="PlasmoDB:PVPAM_000031800"/>
<dbReference type="GO" id="GO:0006281">
    <property type="term" value="P:DNA repair"/>
    <property type="evidence" value="ECO:0007669"/>
    <property type="project" value="InterPro"/>
</dbReference>
<organism evidence="2 3">
    <name type="scientific">Plasmodium vivax</name>
    <name type="common">malaria parasite P. vivax</name>
    <dbReference type="NCBI Taxonomy" id="5855"/>
    <lineage>
        <taxon>Eukaryota</taxon>
        <taxon>Sar</taxon>
        <taxon>Alveolata</taxon>
        <taxon>Apicomplexa</taxon>
        <taxon>Aconoidasida</taxon>
        <taxon>Haemosporida</taxon>
        <taxon>Plasmodiidae</taxon>
        <taxon>Plasmodium</taxon>
        <taxon>Plasmodium (Plasmodium)</taxon>
    </lineage>
</organism>
<accession>A0A8S4HBR8</accession>
<dbReference type="Pfam" id="PF05795">
    <property type="entry name" value="Plasmodium_Vir"/>
    <property type="match status" value="2"/>
</dbReference>
<comment type="caution">
    <text evidence="2">The sequence shown here is derived from an EMBL/GenBank/DDBJ whole genome shotgun (WGS) entry which is preliminary data.</text>
</comment>
<dbReference type="Proteomes" id="UP000779233">
    <property type="component" value="Unassembled WGS sequence"/>
</dbReference>